<feature type="region of interest" description="Disordered" evidence="1">
    <location>
        <begin position="46"/>
        <end position="65"/>
    </location>
</feature>
<evidence type="ECO:0000256" key="1">
    <source>
        <dbReference type="SAM" id="MobiDB-lite"/>
    </source>
</evidence>
<protein>
    <submittedName>
        <fullName evidence="2">Uncharacterized protein</fullName>
    </submittedName>
</protein>
<organism evidence="2 3">
    <name type="scientific">Neolentinus lepideus HHB14362 ss-1</name>
    <dbReference type="NCBI Taxonomy" id="1314782"/>
    <lineage>
        <taxon>Eukaryota</taxon>
        <taxon>Fungi</taxon>
        <taxon>Dikarya</taxon>
        <taxon>Basidiomycota</taxon>
        <taxon>Agaricomycotina</taxon>
        <taxon>Agaricomycetes</taxon>
        <taxon>Gloeophyllales</taxon>
        <taxon>Gloeophyllaceae</taxon>
        <taxon>Neolentinus</taxon>
    </lineage>
</organism>
<accession>A0A165RGB6</accession>
<dbReference type="InParanoid" id="A0A165RGB6"/>
<dbReference type="EMBL" id="KV425582">
    <property type="protein sequence ID" value="KZT23771.1"/>
    <property type="molecule type" value="Genomic_DNA"/>
</dbReference>
<evidence type="ECO:0000313" key="2">
    <source>
        <dbReference type="EMBL" id="KZT23771.1"/>
    </source>
</evidence>
<reference evidence="2 3" key="1">
    <citation type="journal article" date="2016" name="Mol. Biol. Evol.">
        <title>Comparative Genomics of Early-Diverging Mushroom-Forming Fungi Provides Insights into the Origins of Lignocellulose Decay Capabilities.</title>
        <authorList>
            <person name="Nagy L.G."/>
            <person name="Riley R."/>
            <person name="Tritt A."/>
            <person name="Adam C."/>
            <person name="Daum C."/>
            <person name="Floudas D."/>
            <person name="Sun H."/>
            <person name="Yadav J.S."/>
            <person name="Pangilinan J."/>
            <person name="Larsson K.H."/>
            <person name="Matsuura K."/>
            <person name="Barry K."/>
            <person name="Labutti K."/>
            <person name="Kuo R."/>
            <person name="Ohm R.A."/>
            <person name="Bhattacharya S.S."/>
            <person name="Shirouzu T."/>
            <person name="Yoshinaga Y."/>
            <person name="Martin F.M."/>
            <person name="Grigoriev I.V."/>
            <person name="Hibbett D.S."/>
        </authorList>
    </citation>
    <scope>NUCLEOTIDE SEQUENCE [LARGE SCALE GENOMIC DNA]</scope>
    <source>
        <strain evidence="2 3">HHB14362 ss-1</strain>
    </source>
</reference>
<gene>
    <name evidence="2" type="ORF">NEOLEDRAFT_1135887</name>
</gene>
<name>A0A165RGB6_9AGAM</name>
<dbReference type="AlphaFoldDB" id="A0A165RGB6"/>
<dbReference type="Proteomes" id="UP000076761">
    <property type="component" value="Unassembled WGS sequence"/>
</dbReference>
<evidence type="ECO:0000313" key="3">
    <source>
        <dbReference type="Proteomes" id="UP000076761"/>
    </source>
</evidence>
<sequence>MTGSLWTFVDPSSAIGWLNPLRTRRFYVFGASPSVTRCYDPLESARDEGDVRNEQRKCPKDTAGHTVPPKESKFVFIASFSGPACSSVAPALLAV</sequence>
<proteinExistence type="predicted"/>
<keyword evidence="3" id="KW-1185">Reference proteome</keyword>